<dbReference type="NCBIfam" id="TIGR00138">
    <property type="entry name" value="rsmG_gidB"/>
    <property type="match status" value="1"/>
</dbReference>
<evidence type="ECO:0000256" key="4">
    <source>
        <dbReference type="ARBA" id="ARBA00022679"/>
    </source>
</evidence>
<protein>
    <recommendedName>
        <fullName evidence="6">Ribosomal RNA small subunit methyltransferase G</fullName>
        <ecNumber evidence="6">2.1.1.-</ecNumber>
    </recommendedName>
    <alternativeName>
        <fullName evidence="6">16S rRNA 7-methylguanosine methyltransferase</fullName>
        <shortName evidence="6">16S rRNA m7G methyltransferase</shortName>
    </alternativeName>
</protein>
<evidence type="ECO:0000256" key="1">
    <source>
        <dbReference type="ARBA" id="ARBA00022490"/>
    </source>
</evidence>
<comment type="similarity">
    <text evidence="6">Belongs to the methyltransferase superfamily. RNA methyltransferase RsmG family.</text>
</comment>
<feature type="binding site" evidence="6">
    <location>
        <position position="59"/>
    </location>
    <ligand>
        <name>S-adenosyl-L-methionine</name>
        <dbReference type="ChEBI" id="CHEBI:59789"/>
    </ligand>
</feature>
<gene>
    <name evidence="7" type="primary">gidB</name>
    <name evidence="6" type="synonym">rsmG</name>
    <name evidence="7" type="ORF">SNTW_13580</name>
</gene>
<dbReference type="PANTHER" id="PTHR31760:SF0">
    <property type="entry name" value="S-ADENOSYL-L-METHIONINE-DEPENDENT METHYLTRANSFERASES SUPERFAMILY PROTEIN"/>
    <property type="match status" value="1"/>
</dbReference>
<comment type="function">
    <text evidence="6">Specifically methylates the N7 position of a guanine in 16S rRNA.</text>
</comment>
<dbReference type="InterPro" id="IPR029063">
    <property type="entry name" value="SAM-dependent_MTases_sf"/>
</dbReference>
<evidence type="ECO:0000313" key="7">
    <source>
        <dbReference type="EMBL" id="BCD70713.1"/>
    </source>
</evidence>
<evidence type="ECO:0000256" key="6">
    <source>
        <dbReference type="HAMAP-Rule" id="MF_00074"/>
    </source>
</evidence>
<keyword evidence="4 6" id="KW-0808">Transferase</keyword>
<dbReference type="RefSeq" id="WP_006564487.1">
    <property type="nucleotide sequence ID" value="NZ_AP019774.1"/>
</dbReference>
<dbReference type="PIRSF" id="PIRSF003078">
    <property type="entry name" value="GidB"/>
    <property type="match status" value="1"/>
</dbReference>
<feature type="binding site" evidence="6">
    <location>
        <begin position="105"/>
        <end position="106"/>
    </location>
    <ligand>
        <name>S-adenosyl-L-methionine</name>
        <dbReference type="ChEBI" id="CHEBI:59789"/>
    </ligand>
</feature>
<dbReference type="AlphaFoldDB" id="A0A6J4D147"/>
<dbReference type="PANTHER" id="PTHR31760">
    <property type="entry name" value="S-ADENOSYL-L-METHIONINE-DEPENDENT METHYLTRANSFERASES SUPERFAMILY PROTEIN"/>
    <property type="match status" value="1"/>
</dbReference>
<dbReference type="SUPFAM" id="SSF53335">
    <property type="entry name" value="S-adenosyl-L-methionine-dependent methyltransferases"/>
    <property type="match status" value="1"/>
</dbReference>
<dbReference type="GO" id="GO:0070043">
    <property type="term" value="F:rRNA (guanine-N7-)-methyltransferase activity"/>
    <property type="evidence" value="ECO:0007669"/>
    <property type="project" value="UniProtKB-UniRule"/>
</dbReference>
<comment type="caution">
    <text evidence="6">Lacks conserved residue(s) required for the propagation of feature annotation.</text>
</comment>
<dbReference type="Gene3D" id="3.40.50.150">
    <property type="entry name" value="Vaccinia Virus protein VP39"/>
    <property type="match status" value="1"/>
</dbReference>
<evidence type="ECO:0000313" key="8">
    <source>
        <dbReference type="Proteomes" id="UP000317935"/>
    </source>
</evidence>
<reference evidence="7 8" key="1">
    <citation type="submission" date="2019-06" db="EMBL/GenBank/DDBJ databases">
        <title>Complete genome sequence of Helicobacter suis SNTW101c.</title>
        <authorList>
            <person name="Rimbara E."/>
            <person name="Suzuki M."/>
            <person name="Matsui H."/>
            <person name="Nakamura M."/>
            <person name="Mori S."/>
            <person name="Shibayama K."/>
        </authorList>
    </citation>
    <scope>NUCLEOTIDE SEQUENCE [LARGE SCALE GENOMIC DNA]</scope>
    <source>
        <strain evidence="7 8">SNTW101c</strain>
    </source>
</reference>
<dbReference type="Proteomes" id="UP000317935">
    <property type="component" value="Chromosome"/>
</dbReference>
<keyword evidence="5 6" id="KW-0949">S-adenosyl-L-methionine</keyword>
<dbReference type="EMBL" id="AP019774">
    <property type="protein sequence ID" value="BCD70713.1"/>
    <property type="molecule type" value="Genomic_DNA"/>
</dbReference>
<name>A0A6J4D147_9HELI</name>
<evidence type="ECO:0000256" key="3">
    <source>
        <dbReference type="ARBA" id="ARBA00022603"/>
    </source>
</evidence>
<keyword evidence="2 6" id="KW-0698">rRNA processing</keyword>
<dbReference type="InterPro" id="IPR003682">
    <property type="entry name" value="rRNA_ssu_MeTfrase_G"/>
</dbReference>
<feature type="binding site" evidence="6">
    <location>
        <position position="54"/>
    </location>
    <ligand>
        <name>S-adenosyl-L-methionine</name>
        <dbReference type="ChEBI" id="CHEBI:59789"/>
    </ligand>
</feature>
<dbReference type="HAMAP" id="MF_00074">
    <property type="entry name" value="16SrRNA_methyltr_G"/>
    <property type="match status" value="1"/>
</dbReference>
<dbReference type="EC" id="2.1.1.-" evidence="6"/>
<keyword evidence="1 6" id="KW-0963">Cytoplasm</keyword>
<evidence type="ECO:0000256" key="2">
    <source>
        <dbReference type="ARBA" id="ARBA00022552"/>
    </source>
</evidence>
<evidence type="ECO:0000256" key="5">
    <source>
        <dbReference type="ARBA" id="ARBA00022691"/>
    </source>
</evidence>
<comment type="subcellular location">
    <subcellularLocation>
        <location evidence="6">Cytoplasm</location>
    </subcellularLocation>
</comment>
<organism evidence="7 8">
    <name type="scientific">Helicobacter suis</name>
    <dbReference type="NCBI Taxonomy" id="104628"/>
    <lineage>
        <taxon>Bacteria</taxon>
        <taxon>Pseudomonadati</taxon>
        <taxon>Campylobacterota</taxon>
        <taxon>Epsilonproteobacteria</taxon>
        <taxon>Campylobacterales</taxon>
        <taxon>Helicobacteraceae</taxon>
        <taxon>Helicobacter</taxon>
    </lineage>
</organism>
<dbReference type="Pfam" id="PF02527">
    <property type="entry name" value="GidB"/>
    <property type="match status" value="1"/>
</dbReference>
<accession>A0A6J4D147</accession>
<proteinExistence type="inferred from homology"/>
<feature type="binding site" evidence="6">
    <location>
        <position position="122"/>
    </location>
    <ligand>
        <name>S-adenosyl-L-methionine</name>
        <dbReference type="ChEBI" id="CHEBI:59789"/>
    </ligand>
</feature>
<dbReference type="GO" id="GO:0005829">
    <property type="term" value="C:cytosol"/>
    <property type="evidence" value="ECO:0007669"/>
    <property type="project" value="TreeGrafter"/>
</dbReference>
<keyword evidence="3 6" id="KW-0489">Methyltransferase</keyword>
<dbReference type="OrthoDB" id="9808773at2"/>
<sequence>MNPTLQRFATLLLEWNCIHNLSGAKSLEDIEAHINDSIQVLDFIKPFDTCLDIGSGAGFPALPLSVFCPHARFILVEPNIKKSAFLYHVKNTLALDNLQIKRTRIQTLNPLEIEKMDLITSRALMPTQDLLALGMPFLKSGGYFLFYKGSQLAGEIAYNPHECFVYGKRVYFYHKGESC</sequence>